<keyword evidence="4" id="KW-1185">Reference proteome</keyword>
<dbReference type="InterPro" id="IPR029069">
    <property type="entry name" value="HotDog_dom_sf"/>
</dbReference>
<dbReference type="SUPFAM" id="SSF54637">
    <property type="entry name" value="Thioesterase/thiol ester dehydrase-isomerase"/>
    <property type="match status" value="2"/>
</dbReference>
<evidence type="ECO:0000313" key="3">
    <source>
        <dbReference type="EMBL" id="GAA1873823.1"/>
    </source>
</evidence>
<comment type="caution">
    <text evidence="3">The sequence shown here is derived from an EMBL/GenBank/DDBJ whole genome shotgun (WGS) entry which is preliminary data.</text>
</comment>
<organism evidence="3 4">
    <name type="scientific">Pseudonocardia ailaonensis</name>
    <dbReference type="NCBI Taxonomy" id="367279"/>
    <lineage>
        <taxon>Bacteria</taxon>
        <taxon>Bacillati</taxon>
        <taxon>Actinomycetota</taxon>
        <taxon>Actinomycetes</taxon>
        <taxon>Pseudonocardiales</taxon>
        <taxon>Pseudonocardiaceae</taxon>
        <taxon>Pseudonocardia</taxon>
    </lineage>
</organism>
<dbReference type="Pfam" id="PF01575">
    <property type="entry name" value="MaoC_dehydratas"/>
    <property type="match status" value="1"/>
</dbReference>
<dbReference type="Gene3D" id="3.10.129.10">
    <property type="entry name" value="Hotdog Thioesterase"/>
    <property type="match status" value="1"/>
</dbReference>
<evidence type="ECO:0000313" key="4">
    <source>
        <dbReference type="Proteomes" id="UP001500449"/>
    </source>
</evidence>
<proteinExistence type="inferred from homology"/>
<dbReference type="PRINTS" id="PR01483">
    <property type="entry name" value="FASYNTHASE"/>
</dbReference>
<dbReference type="PANTHER" id="PTHR43841:SF3">
    <property type="entry name" value="(3R)-HYDROXYACYL-ACP DEHYDRATASE SUBUNIT HADB"/>
    <property type="match status" value="1"/>
</dbReference>
<sequence>MLGLYAKAAVGAVLPGRGTSLPTVQLERSVTPTVAQLADYAEVCGFGLGDTLPIPFPHVLGFPLQIELMAGRSFPLALPGLVHIANTITVHRPIGLGERLDIRVRAERFAAHARGAQVDLVTEIDVDGTRVWDGRSTYLARGAQAPTGVAGILPEPEAPEGPASAVWRVPGDIGRRYAAVSGDVNPIHLNPVTAKAFGFPRTIAHGMWTAARALASLQGRTPDTATYTVLFRKPLVIPSTVELVTEPGWTLAVRDRKGSAHLVGAITPSR</sequence>
<dbReference type="RefSeq" id="WP_344425655.1">
    <property type="nucleotide sequence ID" value="NZ_BAAAQK010000026.1"/>
</dbReference>
<reference evidence="3 4" key="1">
    <citation type="journal article" date="2019" name="Int. J. Syst. Evol. Microbiol.">
        <title>The Global Catalogue of Microorganisms (GCM) 10K type strain sequencing project: providing services to taxonomists for standard genome sequencing and annotation.</title>
        <authorList>
            <consortium name="The Broad Institute Genomics Platform"/>
            <consortium name="The Broad Institute Genome Sequencing Center for Infectious Disease"/>
            <person name="Wu L."/>
            <person name="Ma J."/>
        </authorList>
    </citation>
    <scope>NUCLEOTIDE SEQUENCE [LARGE SCALE GENOMIC DNA]</scope>
    <source>
        <strain evidence="3 4">JCM 16009</strain>
    </source>
</reference>
<dbReference type="EMBL" id="BAAAQK010000026">
    <property type="protein sequence ID" value="GAA1873823.1"/>
    <property type="molecule type" value="Genomic_DNA"/>
</dbReference>
<protein>
    <submittedName>
        <fullName evidence="3">MaoC/PaaZ C-terminal domain-containing protein</fullName>
    </submittedName>
</protein>
<accession>A0ABN2NQ25</accession>
<name>A0ABN2NQ25_9PSEU</name>
<dbReference type="PANTHER" id="PTHR43841">
    <property type="entry name" value="3-HYDROXYACYL-THIOESTER DEHYDRATASE HTDX-RELATED"/>
    <property type="match status" value="1"/>
</dbReference>
<dbReference type="InterPro" id="IPR002539">
    <property type="entry name" value="MaoC-like_dom"/>
</dbReference>
<evidence type="ECO:0000259" key="2">
    <source>
        <dbReference type="Pfam" id="PF01575"/>
    </source>
</evidence>
<dbReference type="Proteomes" id="UP001500449">
    <property type="component" value="Unassembled WGS sequence"/>
</dbReference>
<comment type="similarity">
    <text evidence="1">Belongs to the enoyl-CoA hydratase/isomerase family.</text>
</comment>
<gene>
    <name evidence="3" type="ORF">GCM10009836_63550</name>
</gene>
<evidence type="ECO:0000256" key="1">
    <source>
        <dbReference type="ARBA" id="ARBA00005254"/>
    </source>
</evidence>
<dbReference type="InterPro" id="IPR003965">
    <property type="entry name" value="Fatty_acid_synthase"/>
</dbReference>
<feature type="domain" description="MaoC-like" evidence="2">
    <location>
        <begin position="175"/>
        <end position="245"/>
    </location>
</feature>